<keyword evidence="3" id="KW-0813">Transport</keyword>
<dbReference type="GO" id="GO:0022857">
    <property type="term" value="F:transmembrane transporter activity"/>
    <property type="evidence" value="ECO:0007669"/>
    <property type="project" value="InterPro"/>
</dbReference>
<dbReference type="Pfam" id="PF00474">
    <property type="entry name" value="SSF"/>
    <property type="match status" value="1"/>
</dbReference>
<dbReference type="InterPro" id="IPR050277">
    <property type="entry name" value="Sodium:Solute_Symporter"/>
</dbReference>
<evidence type="ECO:0000313" key="9">
    <source>
        <dbReference type="EMBL" id="EAX47211.1"/>
    </source>
</evidence>
<dbReference type="AlphaFoldDB" id="A1HS36"/>
<feature type="transmembrane region" description="Helical" evidence="8">
    <location>
        <begin position="248"/>
        <end position="271"/>
    </location>
</feature>
<comment type="subcellular location">
    <subcellularLocation>
        <location evidence="1">Membrane</location>
        <topology evidence="1">Multi-pass membrane protein</topology>
    </subcellularLocation>
</comment>
<evidence type="ECO:0000256" key="8">
    <source>
        <dbReference type="SAM" id="Phobius"/>
    </source>
</evidence>
<feature type="transmembrane region" description="Helical" evidence="8">
    <location>
        <begin position="194"/>
        <end position="212"/>
    </location>
</feature>
<evidence type="ECO:0000256" key="7">
    <source>
        <dbReference type="RuleBase" id="RU362091"/>
    </source>
</evidence>
<feature type="transmembrane region" description="Helical" evidence="8">
    <location>
        <begin position="168"/>
        <end position="187"/>
    </location>
</feature>
<keyword evidence="10" id="KW-1185">Reference proteome</keyword>
<dbReference type="Proteomes" id="UP000005139">
    <property type="component" value="Unassembled WGS sequence"/>
</dbReference>
<dbReference type="InterPro" id="IPR038377">
    <property type="entry name" value="Na/Glc_symporter_sf"/>
</dbReference>
<comment type="similarity">
    <text evidence="2 7">Belongs to the sodium:solute symporter (SSF) (TC 2.A.21) family.</text>
</comment>
<comment type="caution">
    <text evidence="9">The sequence shown here is derived from an EMBL/GenBank/DDBJ whole genome shotgun (WGS) entry which is preliminary data.</text>
</comment>
<dbReference type="PANTHER" id="PTHR48086">
    <property type="entry name" value="SODIUM/PROLINE SYMPORTER-RELATED"/>
    <property type="match status" value="1"/>
</dbReference>
<organism evidence="9 10">
    <name type="scientific">Thermosinus carboxydivorans Nor1</name>
    <dbReference type="NCBI Taxonomy" id="401526"/>
    <lineage>
        <taxon>Bacteria</taxon>
        <taxon>Bacillati</taxon>
        <taxon>Bacillota</taxon>
        <taxon>Negativicutes</taxon>
        <taxon>Selenomonadales</taxon>
        <taxon>Sporomusaceae</taxon>
        <taxon>Thermosinus</taxon>
    </lineage>
</organism>
<evidence type="ECO:0000313" key="10">
    <source>
        <dbReference type="Proteomes" id="UP000005139"/>
    </source>
</evidence>
<evidence type="ECO:0000256" key="6">
    <source>
        <dbReference type="ARBA" id="ARBA00023136"/>
    </source>
</evidence>
<sequence>MPVFCPPSDRGEMDEPLFNGDRFLCRATHRDRVYRYPVCQRGGRLFRGWAPIRPGTIVYNADCRQYWRRFDGRRTGIAYQHGLSAWWWIGTSAVGSLVLAYFVGPQIWQVAQKYNLYTLGDYLDMRYSRYFRGLIALMMAVGTLALFAGQLIGIAWILWAVAGVEKTIGIIIGAMVTTLYFAAGGLLSAAIVNILEVAVIFAGFVIAAPYALNFVGGFSGLEKLIAQNAGSAEAARYFRWDGIGLTTIIGYFLMLTPSFFISPGLIGKVYGAKDIGAVKSGTAWNAIVQFGFAFLPALLGMCAYAIFPNLSQRELALPVAMKELMPFWVSALALAAIFAAEVSTADAVLYMLATSITKDLYKTFINPHVADANLLKTSRMVSLVSGLLGVGMALLLPNIITALSIFYSLMAASLTAPLLFGLFSIRPTTTAAFASAIVGVATTIALHFGNQGKGLWILNAQSTGILASIVVMVVLMYVAPAKKPVAGRP</sequence>
<protein>
    <submittedName>
        <fullName evidence="9">Na+/solute symporter</fullName>
    </submittedName>
</protein>
<evidence type="ECO:0000256" key="1">
    <source>
        <dbReference type="ARBA" id="ARBA00004141"/>
    </source>
</evidence>
<reference evidence="9 10" key="2">
    <citation type="submission" date="2007-01" db="EMBL/GenBank/DDBJ databases">
        <title>Sequencing of the draft genome and assembly of Thermosinus carboxydivorans Nor1.</title>
        <authorList>
            <consortium name="US DOE Joint Genome Institute (JGI-PGF)"/>
            <person name="Copeland A."/>
            <person name="Lucas S."/>
            <person name="Lapidus A."/>
            <person name="Barry K."/>
            <person name="Glavina del Rio T."/>
            <person name="Dalin E."/>
            <person name="Tice H."/>
            <person name="Bruce D."/>
            <person name="Pitluck S."/>
            <person name="Richardson P."/>
        </authorList>
    </citation>
    <scope>NUCLEOTIDE SEQUENCE [LARGE SCALE GENOMIC DNA]</scope>
    <source>
        <strain evidence="9 10">Nor1</strain>
    </source>
</reference>
<proteinExistence type="inferred from homology"/>
<keyword evidence="4 8" id="KW-0812">Transmembrane</keyword>
<feature type="transmembrane region" description="Helical" evidence="8">
    <location>
        <begin position="455"/>
        <end position="479"/>
    </location>
</feature>
<evidence type="ECO:0000256" key="2">
    <source>
        <dbReference type="ARBA" id="ARBA00006434"/>
    </source>
</evidence>
<name>A1HS36_9FIRM</name>
<dbReference type="EMBL" id="AAWL01000013">
    <property type="protein sequence ID" value="EAX47211.1"/>
    <property type="molecule type" value="Genomic_DNA"/>
</dbReference>
<feature type="transmembrane region" description="Helical" evidence="8">
    <location>
        <begin position="430"/>
        <end position="449"/>
    </location>
</feature>
<feature type="transmembrane region" description="Helical" evidence="8">
    <location>
        <begin position="85"/>
        <end position="104"/>
    </location>
</feature>
<dbReference type="InterPro" id="IPR001734">
    <property type="entry name" value="Na/solute_symporter"/>
</dbReference>
<feature type="transmembrane region" description="Helical" evidence="8">
    <location>
        <begin position="283"/>
        <end position="307"/>
    </location>
</feature>
<dbReference type="PROSITE" id="PS50283">
    <property type="entry name" value="NA_SOLUT_SYMP_3"/>
    <property type="match status" value="1"/>
</dbReference>
<accession>A1HS36</accession>
<keyword evidence="6 8" id="KW-0472">Membrane</keyword>
<evidence type="ECO:0000256" key="5">
    <source>
        <dbReference type="ARBA" id="ARBA00022989"/>
    </source>
</evidence>
<feature type="transmembrane region" description="Helical" evidence="8">
    <location>
        <begin position="380"/>
        <end position="399"/>
    </location>
</feature>
<keyword evidence="5 8" id="KW-1133">Transmembrane helix</keyword>
<dbReference type="PANTHER" id="PTHR48086:SF7">
    <property type="entry name" value="SODIUM-SOLUTE SYMPORTER-RELATED"/>
    <property type="match status" value="1"/>
</dbReference>
<reference evidence="9 10" key="1">
    <citation type="submission" date="2007-01" db="EMBL/GenBank/DDBJ databases">
        <title>Annotation of the draft genome assembly of Thermosinus carboxydivorans Nor1.</title>
        <authorList>
            <consortium name="US DOE Joint Genome Institute (JGI-ORNL)"/>
            <person name="Larimer F."/>
            <person name="Land M."/>
            <person name="Hauser L."/>
        </authorList>
    </citation>
    <scope>NUCLEOTIDE SEQUENCE [LARGE SCALE GENOMIC DNA]</scope>
    <source>
        <strain evidence="9 10">Nor1</strain>
    </source>
</reference>
<dbReference type="GO" id="GO:0005886">
    <property type="term" value="C:plasma membrane"/>
    <property type="evidence" value="ECO:0007669"/>
    <property type="project" value="TreeGrafter"/>
</dbReference>
<evidence type="ECO:0000256" key="4">
    <source>
        <dbReference type="ARBA" id="ARBA00022692"/>
    </source>
</evidence>
<feature type="transmembrane region" description="Helical" evidence="8">
    <location>
        <begin position="327"/>
        <end position="352"/>
    </location>
</feature>
<evidence type="ECO:0000256" key="3">
    <source>
        <dbReference type="ARBA" id="ARBA00022448"/>
    </source>
</evidence>
<dbReference type="Gene3D" id="1.20.1730.10">
    <property type="entry name" value="Sodium/glucose cotransporter"/>
    <property type="match status" value="1"/>
</dbReference>
<gene>
    <name evidence="9" type="ORF">TcarDRAFT_0850</name>
</gene>
<dbReference type="eggNOG" id="COG0591">
    <property type="taxonomic scope" value="Bacteria"/>
</dbReference>
<feature type="transmembrane region" description="Helical" evidence="8">
    <location>
        <begin position="134"/>
        <end position="162"/>
    </location>
</feature>
<dbReference type="CDD" id="cd10322">
    <property type="entry name" value="SLC5sbd"/>
    <property type="match status" value="1"/>
</dbReference>